<reference evidence="2 3" key="1">
    <citation type="submission" date="2017-11" db="EMBL/GenBank/DDBJ databases">
        <title>De-novo sequencing of pomegranate (Punica granatum L.) genome.</title>
        <authorList>
            <person name="Akparov Z."/>
            <person name="Amiraslanov A."/>
            <person name="Hajiyeva S."/>
            <person name="Abbasov M."/>
            <person name="Kaur K."/>
            <person name="Hamwieh A."/>
            <person name="Solovyev V."/>
            <person name="Salamov A."/>
            <person name="Braich B."/>
            <person name="Kosarev P."/>
            <person name="Mahmoud A."/>
            <person name="Hajiyev E."/>
            <person name="Babayeva S."/>
            <person name="Izzatullayeva V."/>
            <person name="Mammadov A."/>
            <person name="Mammadov A."/>
            <person name="Sharifova S."/>
            <person name="Ojaghi J."/>
            <person name="Eynullazada K."/>
            <person name="Bayramov B."/>
            <person name="Abdulazimova A."/>
            <person name="Shahmuradov I."/>
        </authorList>
    </citation>
    <scope>NUCLEOTIDE SEQUENCE [LARGE SCALE GENOMIC DNA]</scope>
    <source>
        <strain evidence="3">cv. AG2017</strain>
        <tissue evidence="2">Leaf</tissue>
    </source>
</reference>
<accession>A0A2I0LF76</accession>
<feature type="compositionally biased region" description="Basic and acidic residues" evidence="1">
    <location>
        <begin position="172"/>
        <end position="187"/>
    </location>
</feature>
<organism evidence="2 3">
    <name type="scientific">Punica granatum</name>
    <name type="common">Pomegranate</name>
    <dbReference type="NCBI Taxonomy" id="22663"/>
    <lineage>
        <taxon>Eukaryota</taxon>
        <taxon>Viridiplantae</taxon>
        <taxon>Streptophyta</taxon>
        <taxon>Embryophyta</taxon>
        <taxon>Tracheophyta</taxon>
        <taxon>Spermatophyta</taxon>
        <taxon>Magnoliopsida</taxon>
        <taxon>eudicotyledons</taxon>
        <taxon>Gunneridae</taxon>
        <taxon>Pentapetalae</taxon>
        <taxon>rosids</taxon>
        <taxon>malvids</taxon>
        <taxon>Myrtales</taxon>
        <taxon>Lythraceae</taxon>
        <taxon>Punica</taxon>
    </lineage>
</organism>
<dbReference type="Proteomes" id="UP000233551">
    <property type="component" value="Unassembled WGS sequence"/>
</dbReference>
<feature type="region of interest" description="Disordered" evidence="1">
    <location>
        <begin position="172"/>
        <end position="201"/>
    </location>
</feature>
<keyword evidence="3" id="KW-1185">Reference proteome</keyword>
<gene>
    <name evidence="2" type="ORF">CRG98_000727</name>
</gene>
<dbReference type="AlphaFoldDB" id="A0A2I0LF76"/>
<evidence type="ECO:0000256" key="1">
    <source>
        <dbReference type="SAM" id="MobiDB-lite"/>
    </source>
</evidence>
<evidence type="ECO:0000313" key="3">
    <source>
        <dbReference type="Proteomes" id="UP000233551"/>
    </source>
</evidence>
<sequence length="253" mass="27884">MLTLPPLTIPTRPPIYTVPPPTVPPVVITQVPAPTAEHFSFQAPQPQMSFPYQAPPPLNIPPTEQGTPTHAAPAVLLTNIPLENEQEKRMKRMEETIQALQVGTSCPDFGDSDWNLFPGMMLPPKIKIPDFKRYDGTKDPRGAYYSHLLAHTSSFSDLIETGKKLDMGVKLGRIEGPSRKKDGETSKKQTAGTSRRGKDKTIGIVYSGHQASQPISVDYTPTLLTSQAYAHPVHYVQPYQTPQAYFPTSPTVI</sequence>
<evidence type="ECO:0000313" key="2">
    <source>
        <dbReference type="EMBL" id="PKI78866.1"/>
    </source>
</evidence>
<protein>
    <submittedName>
        <fullName evidence="2">Uncharacterized protein</fullName>
    </submittedName>
</protein>
<dbReference type="EMBL" id="PGOL01000032">
    <property type="protein sequence ID" value="PKI78866.1"/>
    <property type="molecule type" value="Genomic_DNA"/>
</dbReference>
<proteinExistence type="predicted"/>
<name>A0A2I0LF76_PUNGR</name>
<comment type="caution">
    <text evidence="2">The sequence shown here is derived from an EMBL/GenBank/DDBJ whole genome shotgun (WGS) entry which is preliminary data.</text>
</comment>